<comment type="caution">
    <text evidence="1">The sequence shown here is derived from an EMBL/GenBank/DDBJ whole genome shotgun (WGS) entry which is preliminary data.</text>
</comment>
<reference evidence="1 2" key="1">
    <citation type="journal article" date="2015" name="Genome Biol. Evol.">
        <title>The genome of winter moth (Operophtera brumata) provides a genomic perspective on sexual dimorphism and phenology.</title>
        <authorList>
            <person name="Derks M.F."/>
            <person name="Smit S."/>
            <person name="Salis L."/>
            <person name="Schijlen E."/>
            <person name="Bossers A."/>
            <person name="Mateman C."/>
            <person name="Pijl A.S."/>
            <person name="de Ridder D."/>
            <person name="Groenen M.A."/>
            <person name="Visser M.E."/>
            <person name="Megens H.J."/>
        </authorList>
    </citation>
    <scope>NUCLEOTIDE SEQUENCE [LARGE SCALE GENOMIC DNA]</scope>
    <source>
        <strain evidence="1">WM2013NL</strain>
        <tissue evidence="1">Head and thorax</tissue>
    </source>
</reference>
<evidence type="ECO:0008006" key="3">
    <source>
        <dbReference type="Google" id="ProtNLM"/>
    </source>
</evidence>
<sequence length="388" mass="43477">MWSKVVVDNIEENTVKTTESPTTTTPAPGLRRAYNTRITGLRMATTYSFEVRPVTRDARDLADPHSIGRIAVEAADGGPERCSIQGNPNSAQDAYILRIHHDECGSEVNDTTVATYVIVQENLPILTHSTRRFLVLCTYKPETLTVRAGINLPKAHPGDVLLHTKPHLGSVEPYEDEDGDYNELQPARLEATKEEAQHILHTKPNLGSVEPYEDEDVDYNELQPARLEATKEEAQHILHTKPHLGSVEPYEDEDVDYNELQSGRLEATKEEAQHILHTKPHFGSVEPYEDEDVDYNELQPARLEATKEEAQHMAAFGGVALLIWKMVPQADRDNISISTISTLNRSGIFSRRNKDRFSDQSSVYSITLSEKDEDIVKKPSEGDNTSEA</sequence>
<protein>
    <recommendedName>
        <fullName evidence="3">ZP domain-containing protein</fullName>
    </recommendedName>
</protein>
<dbReference type="EMBL" id="JTDY01004214">
    <property type="protein sequence ID" value="KOB68447.1"/>
    <property type="molecule type" value="Genomic_DNA"/>
</dbReference>
<dbReference type="AlphaFoldDB" id="A0A0L7KYZ3"/>
<keyword evidence="2" id="KW-1185">Reference proteome</keyword>
<organism evidence="1 2">
    <name type="scientific">Operophtera brumata</name>
    <name type="common">Winter moth</name>
    <name type="synonym">Phalaena brumata</name>
    <dbReference type="NCBI Taxonomy" id="104452"/>
    <lineage>
        <taxon>Eukaryota</taxon>
        <taxon>Metazoa</taxon>
        <taxon>Ecdysozoa</taxon>
        <taxon>Arthropoda</taxon>
        <taxon>Hexapoda</taxon>
        <taxon>Insecta</taxon>
        <taxon>Pterygota</taxon>
        <taxon>Neoptera</taxon>
        <taxon>Endopterygota</taxon>
        <taxon>Lepidoptera</taxon>
        <taxon>Glossata</taxon>
        <taxon>Ditrysia</taxon>
        <taxon>Geometroidea</taxon>
        <taxon>Geometridae</taxon>
        <taxon>Larentiinae</taxon>
        <taxon>Operophtera</taxon>
    </lineage>
</organism>
<dbReference type="Proteomes" id="UP000037510">
    <property type="component" value="Unassembled WGS sequence"/>
</dbReference>
<evidence type="ECO:0000313" key="1">
    <source>
        <dbReference type="EMBL" id="KOB68447.1"/>
    </source>
</evidence>
<name>A0A0L7KYZ3_OPEBR</name>
<evidence type="ECO:0000313" key="2">
    <source>
        <dbReference type="Proteomes" id="UP000037510"/>
    </source>
</evidence>
<proteinExistence type="predicted"/>
<accession>A0A0L7KYZ3</accession>
<gene>
    <name evidence="1" type="ORF">OBRU01_18360</name>
</gene>